<dbReference type="Pfam" id="PF22752">
    <property type="entry name" value="DUF488-N3i"/>
    <property type="match status" value="1"/>
</dbReference>
<dbReference type="STRING" id="381665.SAMN05216554_3224"/>
<dbReference type="OrthoDB" id="9790745at2"/>
<dbReference type="EMBL" id="FNPZ01000003">
    <property type="protein sequence ID" value="SDZ31596.1"/>
    <property type="molecule type" value="Genomic_DNA"/>
</dbReference>
<proteinExistence type="predicted"/>
<sequence length="135" mass="14955">MDSGRRHDAAAADPDAGIHVRRIYDAPAADDGARVLVDRLWPRGVSKERAHLDHWSKEVAPSTELRQWYAHLPERFEEFRSRYLTELQEPERAAELQHLRDLAGAGPLTLLTATKEVGLSEAAVIAGSLRGPRGG</sequence>
<evidence type="ECO:0000313" key="2">
    <source>
        <dbReference type="Proteomes" id="UP000198891"/>
    </source>
</evidence>
<dbReference type="InterPro" id="IPR052552">
    <property type="entry name" value="YeaO-like"/>
</dbReference>
<organism evidence="1 2">
    <name type="scientific">Herbiconiux ginsengi</name>
    <dbReference type="NCBI Taxonomy" id="381665"/>
    <lineage>
        <taxon>Bacteria</taxon>
        <taxon>Bacillati</taxon>
        <taxon>Actinomycetota</taxon>
        <taxon>Actinomycetes</taxon>
        <taxon>Micrococcales</taxon>
        <taxon>Microbacteriaceae</taxon>
        <taxon>Herbiconiux</taxon>
    </lineage>
</organism>
<keyword evidence="2" id="KW-1185">Reference proteome</keyword>
<dbReference type="AlphaFoldDB" id="A0A1H3S0R6"/>
<evidence type="ECO:0000313" key="1">
    <source>
        <dbReference type="EMBL" id="SDZ31596.1"/>
    </source>
</evidence>
<reference evidence="1 2" key="1">
    <citation type="submission" date="2016-10" db="EMBL/GenBank/DDBJ databases">
        <authorList>
            <person name="de Groot N.N."/>
        </authorList>
    </citation>
    <scope>NUCLEOTIDE SEQUENCE [LARGE SCALE GENOMIC DNA]</scope>
    <source>
        <strain evidence="1 2">CGMCC 4.3491</strain>
    </source>
</reference>
<dbReference type="PANTHER" id="PTHR36849">
    <property type="entry name" value="CYTOPLASMIC PROTEIN-RELATED"/>
    <property type="match status" value="1"/>
</dbReference>
<name>A0A1H3S0R6_9MICO</name>
<gene>
    <name evidence="1" type="ORF">SAMN05216554_3224</name>
</gene>
<accession>A0A1H3S0R6</accession>
<protein>
    <submittedName>
        <fullName evidence="1">Uncharacterized conserved protein YeaO, DUF488 family</fullName>
    </submittedName>
</protein>
<dbReference type="PANTHER" id="PTHR36849:SF1">
    <property type="entry name" value="CYTOPLASMIC PROTEIN"/>
    <property type="match status" value="1"/>
</dbReference>
<dbReference type="Proteomes" id="UP000198891">
    <property type="component" value="Unassembled WGS sequence"/>
</dbReference>